<dbReference type="Gene3D" id="3.90.226.10">
    <property type="entry name" value="2-enoyl-CoA Hydratase, Chain A, domain 1"/>
    <property type="match status" value="1"/>
</dbReference>
<gene>
    <name evidence="2" type="ORF">SAMN05192570_0680</name>
</gene>
<evidence type="ECO:0000313" key="2">
    <source>
        <dbReference type="EMBL" id="SFS33289.1"/>
    </source>
</evidence>
<keyword evidence="3" id="KW-1185">Reference proteome</keyword>
<dbReference type="AlphaFoldDB" id="A0A1I6NZD8"/>
<dbReference type="PROSITE" id="PS51318">
    <property type="entry name" value="TAT"/>
    <property type="match status" value="1"/>
</dbReference>
<name>A0A1I6NZD8_9CAUL</name>
<reference evidence="3" key="1">
    <citation type="submission" date="2016-10" db="EMBL/GenBank/DDBJ databases">
        <authorList>
            <person name="Varghese N."/>
            <person name="Submissions S."/>
        </authorList>
    </citation>
    <scope>NUCLEOTIDE SEQUENCE [LARGE SCALE GENOMIC DNA]</scope>
    <source>
        <strain evidence="3">CGMCC 1.10683</strain>
    </source>
</reference>
<evidence type="ECO:0000313" key="3">
    <source>
        <dbReference type="Proteomes" id="UP000198788"/>
    </source>
</evidence>
<feature type="chain" id="PRO_5011470859" evidence="1">
    <location>
        <begin position="23"/>
        <end position="498"/>
    </location>
</feature>
<protein>
    <submittedName>
        <fullName evidence="2">Peptidase family S41</fullName>
    </submittedName>
</protein>
<dbReference type="OrthoDB" id="7266775at2"/>
<evidence type="ECO:0000256" key="1">
    <source>
        <dbReference type="SAM" id="SignalP"/>
    </source>
</evidence>
<dbReference type="EMBL" id="FOZV01000001">
    <property type="protein sequence ID" value="SFS33289.1"/>
    <property type="molecule type" value="Genomic_DNA"/>
</dbReference>
<dbReference type="InterPro" id="IPR006311">
    <property type="entry name" value="TAT_signal"/>
</dbReference>
<dbReference type="InterPro" id="IPR029045">
    <property type="entry name" value="ClpP/crotonase-like_dom_sf"/>
</dbReference>
<accession>A0A1I6NZD8</accession>
<dbReference type="SUPFAM" id="SSF52096">
    <property type="entry name" value="ClpP/crotonase"/>
    <property type="match status" value="1"/>
</dbReference>
<feature type="signal peptide" evidence="1">
    <location>
        <begin position="1"/>
        <end position="22"/>
    </location>
</feature>
<sequence length="498" mass="53210">MSSSLRLALTAAAALAALPAAAQETPVAAPADWGAALAGDARAFHDTIADSHPGPVDVENPDFNAHLEAGLALALERALTATSNEHWYFALQAYAASFDDGHLGLKDWAPMGHAWTADWPGFLTGLRAGPEGERHEVVFRRDEAAPPLGAVLVGCDGRAAGALAAEVIGRGAGRWSMASRRAAYAGTLFVDQHNPWVRRPEQCEFRVDGESRSYRLTWRDLPDATRDEGFAAARSPRFVADIGLRPWAGGQWISLGGFNGDPDSEDGVKLTALQTQIAARADEIRNAPAVVFDLRGNGGGSSAWIYGLARTLWGEAHVEFHQPESTAVDWRASEKNLATIESYKAMFASNPEAMAWLNEISAGLTAARAAGEPLWRQADDDEAATVEPARPSPMQARTYVFTDSGCASACLDAVDLLKALGATHVGLETSGDTVYMEVRDEVLPGGRVTARVPMKVYRGRARGNNETWTPDHVWTGVLSDTAGMESWIAGLDAAAAQR</sequence>
<dbReference type="Proteomes" id="UP000198788">
    <property type="component" value="Unassembled WGS sequence"/>
</dbReference>
<proteinExistence type="predicted"/>
<dbReference type="STRING" id="871741.SAMN05192570_0680"/>
<dbReference type="RefSeq" id="WP_092306740.1">
    <property type="nucleotide sequence ID" value="NZ_FOZV01000001.1"/>
</dbReference>
<keyword evidence="1" id="KW-0732">Signal</keyword>
<organism evidence="2 3">
    <name type="scientific">Brevundimonas viscosa</name>
    <dbReference type="NCBI Taxonomy" id="871741"/>
    <lineage>
        <taxon>Bacteria</taxon>
        <taxon>Pseudomonadati</taxon>
        <taxon>Pseudomonadota</taxon>
        <taxon>Alphaproteobacteria</taxon>
        <taxon>Caulobacterales</taxon>
        <taxon>Caulobacteraceae</taxon>
        <taxon>Brevundimonas</taxon>
    </lineage>
</organism>